<keyword evidence="1" id="KW-0456">Lyase</keyword>
<gene>
    <name evidence="3" type="ORF">METZ01_LOCUS342716</name>
</gene>
<reference evidence="3" key="1">
    <citation type="submission" date="2018-05" db="EMBL/GenBank/DDBJ databases">
        <authorList>
            <person name="Lanie J.A."/>
            <person name="Ng W.-L."/>
            <person name="Kazmierczak K.M."/>
            <person name="Andrzejewski T.M."/>
            <person name="Davidsen T.M."/>
            <person name="Wayne K.J."/>
            <person name="Tettelin H."/>
            <person name="Glass J.I."/>
            <person name="Rusch D."/>
            <person name="Podicherti R."/>
            <person name="Tsui H.-C.T."/>
            <person name="Winkler M.E."/>
        </authorList>
    </citation>
    <scope>NUCLEOTIDE SEQUENCE</scope>
</reference>
<name>A0A382QY90_9ZZZZ</name>
<evidence type="ECO:0000313" key="3">
    <source>
        <dbReference type="EMBL" id="SVC89862.1"/>
    </source>
</evidence>
<dbReference type="Pfam" id="PF04909">
    <property type="entry name" value="Amidohydro_2"/>
    <property type="match status" value="1"/>
</dbReference>
<feature type="non-terminal residue" evidence="3">
    <location>
        <position position="327"/>
    </location>
</feature>
<dbReference type="Gene3D" id="3.20.20.140">
    <property type="entry name" value="Metal-dependent hydrolases"/>
    <property type="match status" value="1"/>
</dbReference>
<dbReference type="InterPro" id="IPR032465">
    <property type="entry name" value="ACMSD"/>
</dbReference>
<sequence length="327" mass="37370">IESALTHSPLSLTTVEHNNGADFLVWRNMTPKIDSHGHVFTKVSTEFPREVSELIPIDHEEPVEKLLIEMEHNQVDQAVLVQTGGADIASHAYLLHCLKSYPKHFLGIGLIPQHIADVSRHMDKLAGNSAIVGFRLSSLGGPRDPFAQIDIRKFKTFPIWEHAAEKDYVLWLYLRAIDAQLIPYLLEEFPQVRVVINHLGICPGRGKFSVDQDGRPQVETPAYNPAFHTTHRLARYENVMIHLSGQYAFSKEDYPYQDLAGWHRSLLEIYGIEKLMWATDFPWIFKNPGYDKMSRIIDELLPDLSEYEYNQIGGGNAQKFLRFPACH</sequence>
<dbReference type="GO" id="GO:0016831">
    <property type="term" value="F:carboxy-lyase activity"/>
    <property type="evidence" value="ECO:0007669"/>
    <property type="project" value="InterPro"/>
</dbReference>
<evidence type="ECO:0000259" key="2">
    <source>
        <dbReference type="Pfam" id="PF04909"/>
    </source>
</evidence>
<proteinExistence type="predicted"/>
<feature type="domain" description="Amidohydrolase-related" evidence="2">
    <location>
        <begin position="33"/>
        <end position="323"/>
    </location>
</feature>
<dbReference type="SUPFAM" id="SSF51556">
    <property type="entry name" value="Metallo-dependent hydrolases"/>
    <property type="match status" value="1"/>
</dbReference>
<dbReference type="InterPro" id="IPR032466">
    <property type="entry name" value="Metal_Hydrolase"/>
</dbReference>
<dbReference type="AlphaFoldDB" id="A0A382QY90"/>
<dbReference type="InterPro" id="IPR006680">
    <property type="entry name" value="Amidohydro-rel"/>
</dbReference>
<dbReference type="EMBL" id="UINC01117438">
    <property type="protein sequence ID" value="SVC89862.1"/>
    <property type="molecule type" value="Genomic_DNA"/>
</dbReference>
<accession>A0A382QY90</accession>
<feature type="non-terminal residue" evidence="3">
    <location>
        <position position="1"/>
    </location>
</feature>
<organism evidence="3">
    <name type="scientific">marine metagenome</name>
    <dbReference type="NCBI Taxonomy" id="408172"/>
    <lineage>
        <taxon>unclassified sequences</taxon>
        <taxon>metagenomes</taxon>
        <taxon>ecological metagenomes</taxon>
    </lineage>
</organism>
<protein>
    <recommendedName>
        <fullName evidence="2">Amidohydrolase-related domain-containing protein</fullName>
    </recommendedName>
</protein>
<evidence type="ECO:0000256" key="1">
    <source>
        <dbReference type="ARBA" id="ARBA00023239"/>
    </source>
</evidence>
<dbReference type="PANTHER" id="PTHR21240">
    <property type="entry name" value="2-AMINO-3-CARBOXYLMUCONATE-6-SEMIALDEHYDE DECARBOXYLASE"/>
    <property type="match status" value="1"/>
</dbReference>
<dbReference type="GO" id="GO:0016787">
    <property type="term" value="F:hydrolase activity"/>
    <property type="evidence" value="ECO:0007669"/>
    <property type="project" value="InterPro"/>
</dbReference>